<keyword evidence="5 10" id="KW-0547">Nucleotide-binding</keyword>
<proteinExistence type="inferred from homology"/>
<keyword evidence="6 10" id="KW-0067">ATP-binding</keyword>
<organism evidence="13 14">
    <name type="scientific">Myxacorys almedinensis A</name>
    <dbReference type="NCBI Taxonomy" id="2690445"/>
    <lineage>
        <taxon>Bacteria</taxon>
        <taxon>Bacillati</taxon>
        <taxon>Cyanobacteriota</taxon>
        <taxon>Cyanophyceae</taxon>
        <taxon>Leptolyngbyales</taxon>
        <taxon>Leptolyngbyaceae</taxon>
        <taxon>Myxacorys</taxon>
        <taxon>Myxacorys almedinensis</taxon>
    </lineage>
</organism>
<dbReference type="GO" id="GO:0046872">
    <property type="term" value="F:metal ion binding"/>
    <property type="evidence" value="ECO:0007669"/>
    <property type="project" value="UniProtKB-KW"/>
</dbReference>
<evidence type="ECO:0000256" key="6">
    <source>
        <dbReference type="ARBA" id="ARBA00022840"/>
    </source>
</evidence>
<comment type="similarity">
    <text evidence="1 10">Belongs to the folylpolyglutamate synthase family.</text>
</comment>
<dbReference type="InterPro" id="IPR036615">
    <property type="entry name" value="Mur_ligase_C_dom_sf"/>
</dbReference>
<reference evidence="13" key="1">
    <citation type="submission" date="2019-12" db="EMBL/GenBank/DDBJ databases">
        <title>High-Quality draft genome sequences of three cyanobacteria isolated from the limestone walls of the Old Cathedral of Coimbra.</title>
        <authorList>
            <person name="Tiago I."/>
            <person name="Soares F."/>
            <person name="Portugal A."/>
        </authorList>
    </citation>
    <scope>NUCLEOTIDE SEQUENCE</scope>
    <source>
        <strain evidence="13">A</strain>
    </source>
</reference>
<dbReference type="PANTHER" id="PTHR11136:SF0">
    <property type="entry name" value="DIHYDROFOLATE SYNTHETASE-RELATED"/>
    <property type="match status" value="1"/>
</dbReference>
<evidence type="ECO:0000313" key="13">
    <source>
        <dbReference type="EMBL" id="NDJ18328.1"/>
    </source>
</evidence>
<dbReference type="GO" id="GO:0004326">
    <property type="term" value="F:tetrahydrofolylpolyglutamate synthase activity"/>
    <property type="evidence" value="ECO:0007669"/>
    <property type="project" value="UniProtKB-EC"/>
</dbReference>
<dbReference type="NCBIfam" id="TIGR01499">
    <property type="entry name" value="folC"/>
    <property type="match status" value="1"/>
</dbReference>
<dbReference type="Pfam" id="PF02875">
    <property type="entry name" value="Mur_ligase_C"/>
    <property type="match status" value="1"/>
</dbReference>
<dbReference type="InterPro" id="IPR013221">
    <property type="entry name" value="Mur_ligase_cen"/>
</dbReference>
<dbReference type="Gene3D" id="3.90.190.20">
    <property type="entry name" value="Mur ligase, C-terminal domain"/>
    <property type="match status" value="1"/>
</dbReference>
<evidence type="ECO:0000313" key="14">
    <source>
        <dbReference type="Proteomes" id="UP000646053"/>
    </source>
</evidence>
<dbReference type="PIRSF" id="PIRSF001563">
    <property type="entry name" value="Folylpolyglu_synth"/>
    <property type="match status" value="1"/>
</dbReference>
<dbReference type="RefSeq" id="WP_162423857.1">
    <property type="nucleotide sequence ID" value="NZ_WVIE01000015.1"/>
</dbReference>
<dbReference type="PANTHER" id="PTHR11136">
    <property type="entry name" value="FOLYLPOLYGLUTAMATE SYNTHASE-RELATED"/>
    <property type="match status" value="1"/>
</dbReference>
<evidence type="ECO:0000256" key="3">
    <source>
        <dbReference type="ARBA" id="ARBA00022598"/>
    </source>
</evidence>
<dbReference type="GO" id="GO:0005524">
    <property type="term" value="F:ATP binding"/>
    <property type="evidence" value="ECO:0007669"/>
    <property type="project" value="UniProtKB-KW"/>
</dbReference>
<evidence type="ECO:0000256" key="2">
    <source>
        <dbReference type="ARBA" id="ARBA00013025"/>
    </source>
</evidence>
<sequence>MLKVEQFLQQFELFGVNLGLEASLTLLAALDHPEHHVPIIHVAGSNGKGSVCAYLSSVLAEAGYKVGRYTSPHLIHWCERICINGQPISPDDLYRVLLKVQAAIDPKQPSPTQFEVITAAMWLYFAEQAVDMAIVEVGLGGRLDATNVVDRPIASIITSISREHWQRLGDTIAQIAAEKAGILKPNCPAVVALSTLPSDAQTVIGQRIKALSCLLITPRSSQPLATGQVEYDGIQYYPPLPAAVQRQNVGLAIATLFHLKATGWNISDHNIINGIEKTKWAGRLQWCDWKKHKILIDGAHNVESAKALRDYIDTLNKPSIHWVMGMLSTKDHSDIFKALLQPGDSLYLVPVPGHSSAEPKQLVTLATQTCPGLVDCQNYQDVFAGLDATRCEENNDKKLVVLCGSLYLIGDFLAKTQTPQGSE</sequence>
<evidence type="ECO:0000256" key="9">
    <source>
        <dbReference type="ARBA" id="ARBA00047493"/>
    </source>
</evidence>
<dbReference type="AlphaFoldDB" id="A0A8J7Z8G8"/>
<dbReference type="InterPro" id="IPR018109">
    <property type="entry name" value="Folylpolyglutamate_synth_CS"/>
</dbReference>
<feature type="domain" description="Mur ligase central" evidence="12">
    <location>
        <begin position="42"/>
        <end position="184"/>
    </location>
</feature>
<dbReference type="PROSITE" id="PS01012">
    <property type="entry name" value="FOLYLPOLYGLU_SYNT_2"/>
    <property type="match status" value="1"/>
</dbReference>
<dbReference type="InterPro" id="IPR036565">
    <property type="entry name" value="Mur-like_cat_sf"/>
</dbReference>
<evidence type="ECO:0000256" key="5">
    <source>
        <dbReference type="ARBA" id="ARBA00022741"/>
    </source>
</evidence>
<keyword evidence="7" id="KW-0460">Magnesium</keyword>
<comment type="catalytic activity">
    <reaction evidence="9">
        <text>(6S)-5,6,7,8-tetrahydrofolyl-(gamma-L-Glu)(n) + L-glutamate + ATP = (6S)-5,6,7,8-tetrahydrofolyl-(gamma-L-Glu)(n+1) + ADP + phosphate + H(+)</text>
        <dbReference type="Rhea" id="RHEA:10580"/>
        <dbReference type="Rhea" id="RHEA-COMP:14738"/>
        <dbReference type="Rhea" id="RHEA-COMP:14740"/>
        <dbReference type="ChEBI" id="CHEBI:15378"/>
        <dbReference type="ChEBI" id="CHEBI:29985"/>
        <dbReference type="ChEBI" id="CHEBI:30616"/>
        <dbReference type="ChEBI" id="CHEBI:43474"/>
        <dbReference type="ChEBI" id="CHEBI:141005"/>
        <dbReference type="ChEBI" id="CHEBI:456216"/>
        <dbReference type="EC" id="6.3.2.17"/>
    </reaction>
</comment>
<gene>
    <name evidence="13" type="ORF">GS601_13680</name>
</gene>
<evidence type="ECO:0000256" key="7">
    <source>
        <dbReference type="ARBA" id="ARBA00022842"/>
    </source>
</evidence>
<keyword evidence="4" id="KW-0479">Metal-binding</keyword>
<evidence type="ECO:0000256" key="8">
    <source>
        <dbReference type="ARBA" id="ARBA00030592"/>
    </source>
</evidence>
<dbReference type="Proteomes" id="UP000646053">
    <property type="component" value="Unassembled WGS sequence"/>
</dbReference>
<evidence type="ECO:0000259" key="12">
    <source>
        <dbReference type="Pfam" id="PF08245"/>
    </source>
</evidence>
<dbReference type="SUPFAM" id="SSF53244">
    <property type="entry name" value="MurD-like peptide ligases, peptide-binding domain"/>
    <property type="match status" value="1"/>
</dbReference>
<protein>
    <recommendedName>
        <fullName evidence="2">tetrahydrofolate synthase</fullName>
        <ecNumber evidence="2">6.3.2.17</ecNumber>
    </recommendedName>
    <alternativeName>
        <fullName evidence="8">Tetrahydrofolylpolyglutamate synthase</fullName>
    </alternativeName>
</protein>
<dbReference type="EMBL" id="WVIE01000015">
    <property type="protein sequence ID" value="NDJ18328.1"/>
    <property type="molecule type" value="Genomic_DNA"/>
</dbReference>
<dbReference type="GO" id="GO:0008841">
    <property type="term" value="F:dihydrofolate synthase activity"/>
    <property type="evidence" value="ECO:0007669"/>
    <property type="project" value="TreeGrafter"/>
</dbReference>
<accession>A0A8J7Z8G8</accession>
<evidence type="ECO:0000256" key="4">
    <source>
        <dbReference type="ARBA" id="ARBA00022723"/>
    </source>
</evidence>
<dbReference type="InterPro" id="IPR004101">
    <property type="entry name" value="Mur_ligase_C"/>
</dbReference>
<dbReference type="GO" id="GO:0005737">
    <property type="term" value="C:cytoplasm"/>
    <property type="evidence" value="ECO:0007669"/>
    <property type="project" value="TreeGrafter"/>
</dbReference>
<evidence type="ECO:0000259" key="11">
    <source>
        <dbReference type="Pfam" id="PF02875"/>
    </source>
</evidence>
<dbReference type="Pfam" id="PF08245">
    <property type="entry name" value="Mur_ligase_M"/>
    <property type="match status" value="1"/>
</dbReference>
<dbReference type="InterPro" id="IPR001645">
    <property type="entry name" value="Folylpolyglutamate_synth"/>
</dbReference>
<dbReference type="Gene3D" id="3.40.1190.10">
    <property type="entry name" value="Mur-like, catalytic domain"/>
    <property type="match status" value="1"/>
</dbReference>
<evidence type="ECO:0000256" key="10">
    <source>
        <dbReference type="PIRNR" id="PIRNR001563"/>
    </source>
</evidence>
<name>A0A8J7Z8G8_9CYAN</name>
<dbReference type="SUPFAM" id="SSF53623">
    <property type="entry name" value="MurD-like peptide ligases, catalytic domain"/>
    <property type="match status" value="1"/>
</dbReference>
<comment type="caution">
    <text evidence="13">The sequence shown here is derived from an EMBL/GenBank/DDBJ whole genome shotgun (WGS) entry which is preliminary data.</text>
</comment>
<dbReference type="EC" id="6.3.2.17" evidence="2"/>
<evidence type="ECO:0000256" key="1">
    <source>
        <dbReference type="ARBA" id="ARBA00008276"/>
    </source>
</evidence>
<keyword evidence="3 10" id="KW-0436">Ligase</keyword>
<keyword evidence="14" id="KW-1185">Reference proteome</keyword>
<feature type="domain" description="Mur ligase C-terminal" evidence="11">
    <location>
        <begin position="282"/>
        <end position="405"/>
    </location>
</feature>